<evidence type="ECO:0000259" key="18">
    <source>
        <dbReference type="Pfam" id="PF07156"/>
    </source>
</evidence>
<protein>
    <recommendedName>
        <fullName evidence="11">Prenylcysteine oxidase 1</fullName>
        <ecNumber evidence="10">1.8.3.5</ecNumber>
    </recommendedName>
</protein>
<feature type="domain" description="Prenylcysteine lyase" evidence="18">
    <location>
        <begin position="123"/>
        <end position="493"/>
    </location>
</feature>
<evidence type="ECO:0000256" key="3">
    <source>
        <dbReference type="ARBA" id="ARBA00009967"/>
    </source>
</evidence>
<evidence type="ECO:0000256" key="9">
    <source>
        <dbReference type="ARBA" id="ARBA00023228"/>
    </source>
</evidence>
<evidence type="ECO:0000256" key="1">
    <source>
        <dbReference type="ARBA" id="ARBA00001974"/>
    </source>
</evidence>
<dbReference type="PANTHER" id="PTHR15944">
    <property type="entry name" value="FARNESYLCYSTEINE LYASE"/>
    <property type="match status" value="1"/>
</dbReference>
<keyword evidence="4 16" id="KW-0285">Flavoprotein</keyword>
<keyword evidence="7 16" id="KW-0560">Oxidoreductase</keyword>
<dbReference type="InterPro" id="IPR036188">
    <property type="entry name" value="FAD/NAD-bd_sf"/>
</dbReference>
<evidence type="ECO:0000256" key="15">
    <source>
        <dbReference type="ARBA" id="ARBA00049343"/>
    </source>
</evidence>
<evidence type="ECO:0000256" key="11">
    <source>
        <dbReference type="ARBA" id="ARBA00040608"/>
    </source>
</evidence>
<keyword evidence="5 17" id="KW-0732">Signal</keyword>
<feature type="chain" id="PRO_5044288881" description="Prenylcysteine oxidase 1" evidence="17">
    <location>
        <begin position="23"/>
        <end position="504"/>
    </location>
</feature>
<dbReference type="Pfam" id="PF07156">
    <property type="entry name" value="Prenylcys_lyase"/>
    <property type="match status" value="1"/>
</dbReference>
<dbReference type="EC" id="1.8.3.5" evidence="10"/>
<evidence type="ECO:0000256" key="12">
    <source>
        <dbReference type="ARBA" id="ARBA00045287"/>
    </source>
</evidence>
<reference evidence="19" key="2">
    <citation type="submission" date="2025-08" db="UniProtKB">
        <authorList>
            <consortium name="Ensembl"/>
        </authorList>
    </citation>
    <scope>IDENTIFICATION</scope>
</reference>
<comment type="catalytic activity">
    <reaction evidence="14">
        <text>an S-polyprenyl-L-cysteine + O2 + H2O = a polyprenal + L-cysteine + H2O2</text>
        <dbReference type="Rhea" id="RHEA:53892"/>
        <dbReference type="Rhea" id="RHEA-COMP:13675"/>
        <dbReference type="Rhea" id="RHEA-COMP:13676"/>
        <dbReference type="ChEBI" id="CHEBI:15377"/>
        <dbReference type="ChEBI" id="CHEBI:15379"/>
        <dbReference type="ChEBI" id="CHEBI:16240"/>
        <dbReference type="ChEBI" id="CHEBI:35235"/>
        <dbReference type="ChEBI" id="CHEBI:137934"/>
        <dbReference type="ChEBI" id="CHEBI:137935"/>
        <dbReference type="EC" id="1.8.3.5"/>
    </reaction>
    <physiologicalReaction direction="left-to-right" evidence="14">
        <dbReference type="Rhea" id="RHEA:53893"/>
    </physiologicalReaction>
</comment>
<keyword evidence="9" id="KW-0458">Lysosome</keyword>
<evidence type="ECO:0000256" key="10">
    <source>
        <dbReference type="ARBA" id="ARBA00039077"/>
    </source>
</evidence>
<accession>A0AAY4A3W9</accession>
<dbReference type="Ensembl" id="ENSDCDT00010003857.1">
    <property type="protein sequence ID" value="ENSDCDP00010003712.1"/>
    <property type="gene ID" value="ENSDCDG00010001693.1"/>
</dbReference>
<evidence type="ECO:0000256" key="14">
    <source>
        <dbReference type="ARBA" id="ARBA00048495"/>
    </source>
</evidence>
<keyword evidence="20" id="KW-1185">Reference proteome</keyword>
<comment type="catalytic activity">
    <reaction evidence="15">
        <text>[(2E,6E,10E)-geranylgeranyl]-L-cysteine + O2 + H2O = (2E,6E,10E)-geranylgeranial + L-cysteine + H2O2</text>
        <dbReference type="Rhea" id="RHEA:70407"/>
        <dbReference type="ChEBI" id="CHEBI:15377"/>
        <dbReference type="ChEBI" id="CHEBI:15379"/>
        <dbReference type="ChEBI" id="CHEBI:16240"/>
        <dbReference type="ChEBI" id="CHEBI:35235"/>
        <dbReference type="ChEBI" id="CHEBI:189549"/>
        <dbReference type="ChEBI" id="CHEBI:189554"/>
        <dbReference type="EC" id="1.8.3.5"/>
    </reaction>
    <physiologicalReaction direction="left-to-right" evidence="15">
        <dbReference type="Rhea" id="RHEA:70408"/>
    </physiologicalReaction>
</comment>
<evidence type="ECO:0000256" key="7">
    <source>
        <dbReference type="ARBA" id="ARBA00023002"/>
    </source>
</evidence>
<dbReference type="InterPro" id="IPR010795">
    <property type="entry name" value="Prenylcys_lyase"/>
</dbReference>
<organism evidence="19 20">
    <name type="scientific">Denticeps clupeoides</name>
    <name type="common">denticle herring</name>
    <dbReference type="NCBI Taxonomy" id="299321"/>
    <lineage>
        <taxon>Eukaryota</taxon>
        <taxon>Metazoa</taxon>
        <taxon>Chordata</taxon>
        <taxon>Craniata</taxon>
        <taxon>Vertebrata</taxon>
        <taxon>Euteleostomi</taxon>
        <taxon>Actinopterygii</taxon>
        <taxon>Neopterygii</taxon>
        <taxon>Teleostei</taxon>
        <taxon>Clupei</taxon>
        <taxon>Clupeiformes</taxon>
        <taxon>Denticipitoidei</taxon>
        <taxon>Denticipitidae</taxon>
        <taxon>Denticeps</taxon>
    </lineage>
</organism>
<reference evidence="19" key="3">
    <citation type="submission" date="2025-09" db="UniProtKB">
        <authorList>
            <consortium name="Ensembl"/>
        </authorList>
    </citation>
    <scope>IDENTIFICATION</scope>
</reference>
<sequence length="504" mass="55826">MMMWRAVAVEVLLLMGIWQVSSTGSRLQPKQIAIVGGGVGGAAASHFLRREMGPDVKIDVFEAAAVGGRVATQDVGGDGFEMGACIIHPLNLRMKQLVDDIGLKARAATPSKMAVFDGKGLSFEESDWLVVNFLRVLWRYGLSYFRMNTWMDGVMGKFMRIYQYQQDGYSFSSVDSLLHAMGGDSFLALANQTLGEAMLAEGISQSFLDDLVVPVTRVNYGQCARIPGIVGAVAVAWASSGLWAVEGGNKRVCSGLLYHSKAQLIPARATAITLKRRPSKNGPTSDQYEVKYIDQSGPAQSLYDIVIVATPLHQGMSDIAFIDFSPPIPAHFHGSFHRTVSTLVHGRLNVSYLGSSENPADFRFSDVLTTDRKDLSFYSLHSLDPVSIPRGYRRPPASEKKVWKLFSPDSLTEDQLKEIFISWDDVAENRWLAYPSYVTPHYKSPSFVLHDHLYYLNAIEWSASAMEMSAISAKNLALLAHNRWHGQEAKIDQEDLHTRLRGEL</sequence>
<comment type="cofactor">
    <cofactor evidence="1 16">
        <name>FAD</name>
        <dbReference type="ChEBI" id="CHEBI:57692"/>
    </cofactor>
</comment>
<evidence type="ECO:0000256" key="6">
    <source>
        <dbReference type="ARBA" id="ARBA00022827"/>
    </source>
</evidence>
<comment type="similarity">
    <text evidence="3 16">Belongs to the prenylcysteine oxidase family.</text>
</comment>
<dbReference type="Pfam" id="PF13450">
    <property type="entry name" value="NAD_binding_8"/>
    <property type="match status" value="1"/>
</dbReference>
<dbReference type="Proteomes" id="UP000694580">
    <property type="component" value="Chromosome 3"/>
</dbReference>
<evidence type="ECO:0000313" key="20">
    <source>
        <dbReference type="Proteomes" id="UP000694580"/>
    </source>
</evidence>
<keyword evidence="8" id="KW-0325">Glycoprotein</keyword>
<feature type="signal peptide" evidence="17">
    <location>
        <begin position="1"/>
        <end position="22"/>
    </location>
</feature>
<name>A0AAY4A3W9_9TELE</name>
<dbReference type="GO" id="GO:0005764">
    <property type="term" value="C:lysosome"/>
    <property type="evidence" value="ECO:0007669"/>
    <property type="project" value="UniProtKB-SubCell"/>
</dbReference>
<dbReference type="GO" id="GO:0030328">
    <property type="term" value="P:prenylcysteine catabolic process"/>
    <property type="evidence" value="ECO:0007669"/>
    <property type="project" value="UniProtKB-UniRule"/>
</dbReference>
<evidence type="ECO:0000256" key="2">
    <source>
        <dbReference type="ARBA" id="ARBA00004371"/>
    </source>
</evidence>
<dbReference type="Gene3D" id="3.50.50.60">
    <property type="entry name" value="FAD/NAD(P)-binding domain"/>
    <property type="match status" value="1"/>
</dbReference>
<dbReference type="PANTHER" id="PTHR15944:SF3">
    <property type="entry name" value="PRENYLCYSTEINE OXIDASE 1"/>
    <property type="match status" value="1"/>
</dbReference>
<dbReference type="InterPro" id="IPR017046">
    <property type="entry name" value="Prenylcysteine_Oxase1"/>
</dbReference>
<reference evidence="19 20" key="1">
    <citation type="submission" date="2020-06" db="EMBL/GenBank/DDBJ databases">
        <authorList>
            <consortium name="Wellcome Sanger Institute Data Sharing"/>
        </authorList>
    </citation>
    <scope>NUCLEOTIDE SEQUENCE [LARGE SCALE GENOMIC DNA]</scope>
</reference>
<dbReference type="GeneTree" id="ENSGT00390000011206"/>
<dbReference type="AlphaFoldDB" id="A0AAY4A3W9"/>
<dbReference type="FunFam" id="3.50.50.60:FF:000081">
    <property type="entry name" value="prenylcysteine oxidase 1"/>
    <property type="match status" value="1"/>
</dbReference>
<evidence type="ECO:0000256" key="4">
    <source>
        <dbReference type="ARBA" id="ARBA00022630"/>
    </source>
</evidence>
<keyword evidence="6 16" id="KW-0274">FAD</keyword>
<evidence type="ECO:0000256" key="8">
    <source>
        <dbReference type="ARBA" id="ARBA00023180"/>
    </source>
</evidence>
<proteinExistence type="inferred from homology"/>
<dbReference type="GO" id="GO:0030327">
    <property type="term" value="P:prenylated protein catabolic process"/>
    <property type="evidence" value="ECO:0007669"/>
    <property type="project" value="TreeGrafter"/>
</dbReference>
<evidence type="ECO:0000256" key="16">
    <source>
        <dbReference type="PIRNR" id="PIRNR036292"/>
    </source>
</evidence>
<evidence type="ECO:0000313" key="19">
    <source>
        <dbReference type="Ensembl" id="ENSDCDP00010003712.1"/>
    </source>
</evidence>
<evidence type="ECO:0000256" key="17">
    <source>
        <dbReference type="SAM" id="SignalP"/>
    </source>
</evidence>
<comment type="catalytic activity">
    <reaction evidence="13">
        <text>S-(2E,6E)-farnesyl-L-cysteine + O2 + H2O = (2E,6E)-farnesal + L-cysteine + H2O2</text>
        <dbReference type="Rhea" id="RHEA:30231"/>
        <dbReference type="ChEBI" id="CHEBI:15377"/>
        <dbReference type="ChEBI" id="CHEBI:15379"/>
        <dbReference type="ChEBI" id="CHEBI:15894"/>
        <dbReference type="ChEBI" id="CHEBI:16240"/>
        <dbReference type="ChEBI" id="CHEBI:35235"/>
        <dbReference type="ChEBI" id="CHEBI:62141"/>
        <dbReference type="EC" id="1.8.3.5"/>
    </reaction>
    <physiologicalReaction direction="left-to-right" evidence="13">
        <dbReference type="Rhea" id="RHEA:30232"/>
    </physiologicalReaction>
</comment>
<comment type="subcellular location">
    <subcellularLocation>
        <location evidence="2">Lysosome</location>
    </subcellularLocation>
</comment>
<dbReference type="SUPFAM" id="SSF51905">
    <property type="entry name" value="FAD/NAD(P)-binding domain"/>
    <property type="match status" value="1"/>
</dbReference>
<dbReference type="PIRSF" id="PIRSF036292">
    <property type="entry name" value="Prenylcysteine_oxidase"/>
    <property type="match status" value="1"/>
</dbReference>
<gene>
    <name evidence="19" type="primary">PCYOX1</name>
</gene>
<comment type="function">
    <text evidence="12">Prenylcysteine oxidase that cleaves the thioether bond of prenyl-L-cysteines, such as farnesylcysteine and geranylgeranylcysteine. Only active against free prenylcysteines and not prenylcysteine residues within prenylated proteins or peptides. Involved in the final step in the degradation of prenylated proteins, by degrading prenylcysteines after the protein has been degraded.</text>
</comment>
<evidence type="ECO:0000256" key="5">
    <source>
        <dbReference type="ARBA" id="ARBA00022729"/>
    </source>
</evidence>
<evidence type="ECO:0000256" key="13">
    <source>
        <dbReference type="ARBA" id="ARBA00047616"/>
    </source>
</evidence>
<dbReference type="GO" id="GO:0001735">
    <property type="term" value="F:prenylcysteine oxidase activity"/>
    <property type="evidence" value="ECO:0007669"/>
    <property type="project" value="UniProtKB-UniRule"/>
</dbReference>